<proteinExistence type="predicted"/>
<dbReference type="Proteomes" id="UP000030744">
    <property type="component" value="Unassembled WGS sequence"/>
</dbReference>
<keyword evidence="2" id="KW-0812">Transmembrane</keyword>
<dbReference type="GeneID" id="25383692"/>
<evidence type="ECO:0000256" key="2">
    <source>
        <dbReference type="SAM" id="Phobius"/>
    </source>
</evidence>
<dbReference type="EMBL" id="HG688155">
    <property type="protein sequence ID" value="CDJ35314.1"/>
    <property type="molecule type" value="Genomic_DNA"/>
</dbReference>
<evidence type="ECO:0000313" key="4">
    <source>
        <dbReference type="Proteomes" id="UP000030744"/>
    </source>
</evidence>
<gene>
    <name evidence="3" type="ORF">EMH_0096610</name>
</gene>
<feature type="repeat" description="RCC1" evidence="1">
    <location>
        <begin position="160"/>
        <end position="218"/>
    </location>
</feature>
<dbReference type="Gene3D" id="2.130.10.30">
    <property type="entry name" value="Regulator of chromosome condensation 1/beta-lactamase-inhibitor protein II"/>
    <property type="match status" value="1"/>
</dbReference>
<sequence>MFRALDPEGSLEAFSCLLLNCILVNICFDFVFLGTGRVFSSGAADFGINGSGMLVSSQVFRELEFFHGILSPSPLDVKRRIEEEQLQQLETLRKNMEEMGVDRSHFPLRPFEVAQDASEKMNCSEATAGLQPPRFSMNDPLQLPKVMCGTYHCGLLTPEGSLWLWGRNNCLQLSRDKAVMASGGESNYPLLAEFFARADLPLESCALGACHSLAVASRSPYNQCVRAPPSKAQNGI</sequence>
<name>U6KBH8_9EIME</name>
<dbReference type="PROSITE" id="PS50012">
    <property type="entry name" value="RCC1_3"/>
    <property type="match status" value="1"/>
</dbReference>
<dbReference type="InterPro" id="IPR009091">
    <property type="entry name" value="RCC1/BLIP-II"/>
</dbReference>
<reference evidence="3" key="1">
    <citation type="submission" date="2013-10" db="EMBL/GenBank/DDBJ databases">
        <title>Genomic analysis of the causative agents of coccidiosis in chickens.</title>
        <authorList>
            <person name="Reid A.J."/>
            <person name="Blake D."/>
            <person name="Billington K."/>
            <person name="Browne H."/>
            <person name="Dunn M."/>
            <person name="Hung S."/>
            <person name="Kawahara F."/>
            <person name="Miranda-Saavedra D."/>
            <person name="Mourier T."/>
            <person name="Nagra H."/>
            <person name="Otto T.D."/>
            <person name="Rawlings N."/>
            <person name="Sanchez A."/>
            <person name="Sanders M."/>
            <person name="Subramaniam C."/>
            <person name="Tay Y."/>
            <person name="Dear P."/>
            <person name="Doerig C."/>
            <person name="Gruber A."/>
            <person name="Parkinson J."/>
            <person name="Shirley M."/>
            <person name="Wan K.L."/>
            <person name="Berriman M."/>
            <person name="Tomley F."/>
            <person name="Pain A."/>
        </authorList>
    </citation>
    <scope>NUCLEOTIDE SEQUENCE [LARGE SCALE GENOMIC DNA]</scope>
    <source>
        <strain evidence="3">Houghton</strain>
    </source>
</reference>
<organism evidence="3 4">
    <name type="scientific">Eimeria mitis</name>
    <dbReference type="NCBI Taxonomy" id="44415"/>
    <lineage>
        <taxon>Eukaryota</taxon>
        <taxon>Sar</taxon>
        <taxon>Alveolata</taxon>
        <taxon>Apicomplexa</taxon>
        <taxon>Conoidasida</taxon>
        <taxon>Coccidia</taxon>
        <taxon>Eucoccidiorida</taxon>
        <taxon>Eimeriorina</taxon>
        <taxon>Eimeriidae</taxon>
        <taxon>Eimeria</taxon>
    </lineage>
</organism>
<dbReference type="VEuPathDB" id="ToxoDB:EMH_0096610"/>
<evidence type="ECO:0000313" key="3">
    <source>
        <dbReference type="EMBL" id="CDJ35314.1"/>
    </source>
</evidence>
<feature type="transmembrane region" description="Helical" evidence="2">
    <location>
        <begin position="12"/>
        <end position="33"/>
    </location>
</feature>
<protein>
    <submittedName>
        <fullName evidence="3">Uncharacterized protein</fullName>
    </submittedName>
</protein>
<dbReference type="RefSeq" id="XP_013357875.1">
    <property type="nucleotide sequence ID" value="XM_013502421.1"/>
</dbReference>
<keyword evidence="2" id="KW-0472">Membrane</keyword>
<accession>U6KBH8</accession>
<keyword evidence="2" id="KW-1133">Transmembrane helix</keyword>
<evidence type="ECO:0000256" key="1">
    <source>
        <dbReference type="PROSITE-ProRule" id="PRU00235"/>
    </source>
</evidence>
<keyword evidence="4" id="KW-1185">Reference proteome</keyword>
<dbReference type="AlphaFoldDB" id="U6KBH8"/>
<dbReference type="SUPFAM" id="SSF50985">
    <property type="entry name" value="RCC1/BLIP-II"/>
    <property type="match status" value="1"/>
</dbReference>
<dbReference type="InterPro" id="IPR000408">
    <property type="entry name" value="Reg_chr_condens"/>
</dbReference>
<dbReference type="OrthoDB" id="346239at2759"/>
<reference evidence="3" key="2">
    <citation type="submission" date="2013-10" db="EMBL/GenBank/DDBJ databases">
        <authorList>
            <person name="Aslett M."/>
        </authorList>
    </citation>
    <scope>NUCLEOTIDE SEQUENCE [LARGE SCALE GENOMIC DNA]</scope>
    <source>
        <strain evidence="3">Houghton</strain>
    </source>
</reference>